<accession>A0A392R2X7</accession>
<protein>
    <submittedName>
        <fullName evidence="1">Uncharacterized protein</fullName>
    </submittedName>
</protein>
<feature type="non-terminal residue" evidence="1">
    <location>
        <position position="11"/>
    </location>
</feature>
<name>A0A392R2X7_9FABA</name>
<keyword evidence="2" id="KW-1185">Reference proteome</keyword>
<proteinExistence type="predicted"/>
<organism evidence="1 2">
    <name type="scientific">Trifolium medium</name>
    <dbReference type="NCBI Taxonomy" id="97028"/>
    <lineage>
        <taxon>Eukaryota</taxon>
        <taxon>Viridiplantae</taxon>
        <taxon>Streptophyta</taxon>
        <taxon>Embryophyta</taxon>
        <taxon>Tracheophyta</taxon>
        <taxon>Spermatophyta</taxon>
        <taxon>Magnoliopsida</taxon>
        <taxon>eudicotyledons</taxon>
        <taxon>Gunneridae</taxon>
        <taxon>Pentapetalae</taxon>
        <taxon>rosids</taxon>
        <taxon>fabids</taxon>
        <taxon>Fabales</taxon>
        <taxon>Fabaceae</taxon>
        <taxon>Papilionoideae</taxon>
        <taxon>50 kb inversion clade</taxon>
        <taxon>NPAAA clade</taxon>
        <taxon>Hologalegina</taxon>
        <taxon>IRL clade</taxon>
        <taxon>Trifolieae</taxon>
        <taxon>Trifolium</taxon>
    </lineage>
</organism>
<evidence type="ECO:0000313" key="2">
    <source>
        <dbReference type="Proteomes" id="UP000265520"/>
    </source>
</evidence>
<reference evidence="1 2" key="1">
    <citation type="journal article" date="2018" name="Front. Plant Sci.">
        <title>Red Clover (Trifolium pratense) and Zigzag Clover (T. medium) - A Picture of Genomic Similarities and Differences.</title>
        <authorList>
            <person name="Dluhosova J."/>
            <person name="Istvanek J."/>
            <person name="Nedelnik J."/>
            <person name="Repkova J."/>
        </authorList>
    </citation>
    <scope>NUCLEOTIDE SEQUENCE [LARGE SCALE GENOMIC DNA]</scope>
    <source>
        <strain evidence="2">cv. 10/8</strain>
        <tissue evidence="1">Leaf</tissue>
    </source>
</reference>
<comment type="caution">
    <text evidence="1">The sequence shown here is derived from an EMBL/GenBank/DDBJ whole genome shotgun (WGS) entry which is preliminary data.</text>
</comment>
<evidence type="ECO:0000313" key="1">
    <source>
        <dbReference type="EMBL" id="MCI30196.1"/>
    </source>
</evidence>
<dbReference type="EMBL" id="LXQA010177750">
    <property type="protein sequence ID" value="MCI30196.1"/>
    <property type="molecule type" value="Genomic_DNA"/>
</dbReference>
<dbReference type="Proteomes" id="UP000265520">
    <property type="component" value="Unassembled WGS sequence"/>
</dbReference>
<sequence length="11" mass="1284">MVATDRNHRQG</sequence>